<evidence type="ECO:0000313" key="2">
    <source>
        <dbReference type="Proteomes" id="UP000030988"/>
    </source>
</evidence>
<sequence>MNMGCLDPYDPPDMFSNSRGGYCTVQRCTLCRHGVVFDDSFPEIAMRKAELLHIRSTSPADSFANSTFAVELSAIEILLEQVFPLLQNEIDNLTNEHLQKLRAGEIFLFNQSPAI</sequence>
<gene>
    <name evidence="1" type="ORF">PK98_01265</name>
</gene>
<comment type="caution">
    <text evidence="1">The sequence shown here is derived from an EMBL/GenBank/DDBJ whole genome shotgun (WGS) entry which is preliminary data.</text>
</comment>
<proteinExistence type="predicted"/>
<dbReference type="EMBL" id="JTDN01000001">
    <property type="protein sequence ID" value="KHL25378.1"/>
    <property type="molecule type" value="Genomic_DNA"/>
</dbReference>
<evidence type="ECO:0000313" key="1">
    <source>
        <dbReference type="EMBL" id="KHL25378.1"/>
    </source>
</evidence>
<dbReference type="AlphaFoldDB" id="A0A0B2BUU6"/>
<protein>
    <submittedName>
        <fullName evidence="1">Uncharacterized protein</fullName>
    </submittedName>
</protein>
<keyword evidence="2" id="KW-1185">Reference proteome</keyword>
<reference evidence="1 2" key="1">
    <citation type="submission" date="2014-11" db="EMBL/GenBank/DDBJ databases">
        <title>Draft genome sequence of Kirrobacter mercurialis.</title>
        <authorList>
            <person name="Coil D.A."/>
            <person name="Eisen J.A."/>
        </authorList>
    </citation>
    <scope>NUCLEOTIDE SEQUENCE [LARGE SCALE GENOMIC DNA]</scope>
    <source>
        <strain evidence="1 2">Coronado</strain>
    </source>
</reference>
<dbReference type="Proteomes" id="UP000030988">
    <property type="component" value="Unassembled WGS sequence"/>
</dbReference>
<name>A0A0B2BUU6_9SPHN</name>
<accession>A0A0B2BUU6</accession>
<organism evidence="1 2">
    <name type="scientific">Croceibacterium mercuriale</name>
    <dbReference type="NCBI Taxonomy" id="1572751"/>
    <lineage>
        <taxon>Bacteria</taxon>
        <taxon>Pseudomonadati</taxon>
        <taxon>Pseudomonadota</taxon>
        <taxon>Alphaproteobacteria</taxon>
        <taxon>Sphingomonadales</taxon>
        <taxon>Erythrobacteraceae</taxon>
        <taxon>Croceibacterium</taxon>
    </lineage>
</organism>